<accession>A0A843UGV1</accession>
<keyword evidence="2" id="KW-1185">Reference proteome</keyword>
<dbReference type="EMBL" id="NMUH01000443">
    <property type="protein sequence ID" value="MQL79249.1"/>
    <property type="molecule type" value="Genomic_DNA"/>
</dbReference>
<reference evidence="1" key="1">
    <citation type="submission" date="2017-07" db="EMBL/GenBank/DDBJ databases">
        <title>Taro Niue Genome Assembly and Annotation.</title>
        <authorList>
            <person name="Atibalentja N."/>
            <person name="Keating K."/>
            <person name="Fields C.J."/>
        </authorList>
    </citation>
    <scope>NUCLEOTIDE SEQUENCE</scope>
    <source>
        <strain evidence="1">Niue_2</strain>
        <tissue evidence="1">Leaf</tissue>
    </source>
</reference>
<name>A0A843UGV1_COLES</name>
<proteinExistence type="predicted"/>
<evidence type="ECO:0000313" key="1">
    <source>
        <dbReference type="EMBL" id="MQL79249.1"/>
    </source>
</evidence>
<evidence type="ECO:0000313" key="2">
    <source>
        <dbReference type="Proteomes" id="UP000652761"/>
    </source>
</evidence>
<dbReference type="Pfam" id="PF14223">
    <property type="entry name" value="Retrotran_gag_2"/>
    <property type="match status" value="1"/>
</dbReference>
<sequence>MMLMKTPSLSYWMLREMKLMCECRQDNVPNPRAKKLKKVTFNKYLSIDPQVPVDSYTQGDQTGFRTSVPVDRSKSSVDRYTQEIVSRKASLLDFANLSAPVDRCIVCCRQTKRRSQFRDLDMFPSWKQPPYKTIRKSKRKTLSLLLCFSTPSRTKKNNLLNKVEAGSSVIQASPSTDTCQDEEKSYCDQERVVATTKGVYLVVYFIEISRKEFNCISACTIAKEMWDKISLTYEGTNKVKKIKVDILIAKYKQFKMALGESISKMYGRFIDITNVLAALDKTLTTY</sequence>
<dbReference type="AlphaFoldDB" id="A0A843UGV1"/>
<dbReference type="OrthoDB" id="785014at2759"/>
<organism evidence="1 2">
    <name type="scientific">Colocasia esculenta</name>
    <name type="common">Wild taro</name>
    <name type="synonym">Arum esculentum</name>
    <dbReference type="NCBI Taxonomy" id="4460"/>
    <lineage>
        <taxon>Eukaryota</taxon>
        <taxon>Viridiplantae</taxon>
        <taxon>Streptophyta</taxon>
        <taxon>Embryophyta</taxon>
        <taxon>Tracheophyta</taxon>
        <taxon>Spermatophyta</taxon>
        <taxon>Magnoliopsida</taxon>
        <taxon>Liliopsida</taxon>
        <taxon>Araceae</taxon>
        <taxon>Aroideae</taxon>
        <taxon>Colocasieae</taxon>
        <taxon>Colocasia</taxon>
    </lineage>
</organism>
<gene>
    <name evidence="1" type="ORF">Taro_011682</name>
</gene>
<comment type="caution">
    <text evidence="1">The sequence shown here is derived from an EMBL/GenBank/DDBJ whole genome shotgun (WGS) entry which is preliminary data.</text>
</comment>
<dbReference type="Proteomes" id="UP000652761">
    <property type="component" value="Unassembled WGS sequence"/>
</dbReference>
<protein>
    <submittedName>
        <fullName evidence="1">Uncharacterized protein</fullName>
    </submittedName>
</protein>
<dbReference type="PANTHER" id="PTHR34676">
    <property type="entry name" value="DUF4219 DOMAIN-CONTAINING PROTEIN-RELATED"/>
    <property type="match status" value="1"/>
</dbReference>
<dbReference type="PANTHER" id="PTHR34676:SF17">
    <property type="entry name" value="OS06G0684500 PROTEIN"/>
    <property type="match status" value="1"/>
</dbReference>